<dbReference type="AlphaFoldDB" id="A0A392VYT8"/>
<evidence type="ECO:0000256" key="1">
    <source>
        <dbReference type="SAM" id="MobiDB-lite"/>
    </source>
</evidence>
<sequence length="46" mass="5094">RWATQSRRGPKRRGAADGEAATRHDTVFGDKTTGDAVATQRKFNFT</sequence>
<keyword evidence="3" id="KW-1185">Reference proteome</keyword>
<organism evidence="2 3">
    <name type="scientific">Trifolium medium</name>
    <dbReference type="NCBI Taxonomy" id="97028"/>
    <lineage>
        <taxon>Eukaryota</taxon>
        <taxon>Viridiplantae</taxon>
        <taxon>Streptophyta</taxon>
        <taxon>Embryophyta</taxon>
        <taxon>Tracheophyta</taxon>
        <taxon>Spermatophyta</taxon>
        <taxon>Magnoliopsida</taxon>
        <taxon>eudicotyledons</taxon>
        <taxon>Gunneridae</taxon>
        <taxon>Pentapetalae</taxon>
        <taxon>rosids</taxon>
        <taxon>fabids</taxon>
        <taxon>Fabales</taxon>
        <taxon>Fabaceae</taxon>
        <taxon>Papilionoideae</taxon>
        <taxon>50 kb inversion clade</taxon>
        <taxon>NPAAA clade</taxon>
        <taxon>Hologalegina</taxon>
        <taxon>IRL clade</taxon>
        <taxon>Trifolieae</taxon>
        <taxon>Trifolium</taxon>
    </lineage>
</organism>
<evidence type="ECO:0000313" key="2">
    <source>
        <dbReference type="EMBL" id="MCI91620.1"/>
    </source>
</evidence>
<feature type="region of interest" description="Disordered" evidence="1">
    <location>
        <begin position="1"/>
        <end position="33"/>
    </location>
</feature>
<name>A0A392VYT8_9FABA</name>
<protein>
    <submittedName>
        <fullName evidence="2">Uncharacterized protein</fullName>
    </submittedName>
</protein>
<proteinExistence type="predicted"/>
<dbReference type="Proteomes" id="UP000265520">
    <property type="component" value="Unassembled WGS sequence"/>
</dbReference>
<feature type="compositionally biased region" description="Basic and acidic residues" evidence="1">
    <location>
        <begin position="14"/>
        <end position="28"/>
    </location>
</feature>
<comment type="caution">
    <text evidence="2">The sequence shown here is derived from an EMBL/GenBank/DDBJ whole genome shotgun (WGS) entry which is preliminary data.</text>
</comment>
<dbReference type="EMBL" id="LXQA011277303">
    <property type="protein sequence ID" value="MCI91620.1"/>
    <property type="molecule type" value="Genomic_DNA"/>
</dbReference>
<accession>A0A392VYT8</accession>
<reference evidence="2 3" key="1">
    <citation type="journal article" date="2018" name="Front. Plant Sci.">
        <title>Red Clover (Trifolium pratense) and Zigzag Clover (T. medium) - A Picture of Genomic Similarities and Differences.</title>
        <authorList>
            <person name="Dluhosova J."/>
            <person name="Istvanek J."/>
            <person name="Nedelnik J."/>
            <person name="Repkova J."/>
        </authorList>
    </citation>
    <scope>NUCLEOTIDE SEQUENCE [LARGE SCALE GENOMIC DNA]</scope>
    <source>
        <strain evidence="3">cv. 10/8</strain>
        <tissue evidence="2">Leaf</tissue>
    </source>
</reference>
<evidence type="ECO:0000313" key="3">
    <source>
        <dbReference type="Proteomes" id="UP000265520"/>
    </source>
</evidence>
<feature type="non-terminal residue" evidence="2">
    <location>
        <position position="1"/>
    </location>
</feature>